<dbReference type="RefSeq" id="WP_018976360.1">
    <property type="nucleotide sequence ID" value="NZ_BMLN01000006.1"/>
</dbReference>
<evidence type="ECO:0000313" key="2">
    <source>
        <dbReference type="Proteomes" id="UP000606653"/>
    </source>
</evidence>
<gene>
    <name evidence="1" type="ORF">GCM10010969_25510</name>
</gene>
<accession>A0ABQ2L6E2</accession>
<evidence type="ECO:0008006" key="3">
    <source>
        <dbReference type="Google" id="ProtNLM"/>
    </source>
</evidence>
<dbReference type="InterPro" id="IPR036412">
    <property type="entry name" value="HAD-like_sf"/>
</dbReference>
<dbReference type="SFLD" id="SFLDG01140">
    <property type="entry name" value="C2.B:_Phosphomannomutase_and_P"/>
    <property type="match status" value="1"/>
</dbReference>
<dbReference type="Pfam" id="PF08282">
    <property type="entry name" value="Hydrolase_3"/>
    <property type="match status" value="1"/>
</dbReference>
<dbReference type="SFLD" id="SFLDS00003">
    <property type="entry name" value="Haloacid_Dehalogenase"/>
    <property type="match status" value="1"/>
</dbReference>
<sequence>MNASSKLVFIDIDGTLVADDGRVPESAIRACQQARANGHLLYLCTGRSKPEIYDVIWEIGFDGLIGAGGGYVECGTNTLYHKQVAPEDVRHMVDFFEENGIDFYLESNDGLYASRHLREHLIRLIYGDVNSDPDVRERMEASPHPFLDALTYGEQDLYKSDVNKVCFLEGSLPFERIKAEFTGKFEVLQCTVPMFGQNSGELAVPGVHKAVAIADVLVHLGRSVTDTVAIGDGLNDLEMLQYCAVGIAMGNAREELKAVADHVTGTLEEDGLYHSFVKVGLIEEENLESAKKVSASGYAEGATFV</sequence>
<dbReference type="InterPro" id="IPR006379">
    <property type="entry name" value="HAD-SF_hydro_IIB"/>
</dbReference>
<dbReference type="Proteomes" id="UP000606653">
    <property type="component" value="Unassembled WGS sequence"/>
</dbReference>
<dbReference type="PROSITE" id="PS01228">
    <property type="entry name" value="COF_1"/>
    <property type="match status" value="1"/>
</dbReference>
<evidence type="ECO:0000313" key="1">
    <source>
        <dbReference type="EMBL" id="GGO02323.1"/>
    </source>
</evidence>
<dbReference type="SUPFAM" id="SSF56784">
    <property type="entry name" value="HAD-like"/>
    <property type="match status" value="1"/>
</dbReference>
<comment type="caution">
    <text evidence="1">The sequence shown here is derived from an EMBL/GenBank/DDBJ whole genome shotgun (WGS) entry which is preliminary data.</text>
</comment>
<organism evidence="1 2">
    <name type="scientific">Saccharibacillus kuerlensis</name>
    <dbReference type="NCBI Taxonomy" id="459527"/>
    <lineage>
        <taxon>Bacteria</taxon>
        <taxon>Bacillati</taxon>
        <taxon>Bacillota</taxon>
        <taxon>Bacilli</taxon>
        <taxon>Bacillales</taxon>
        <taxon>Paenibacillaceae</taxon>
        <taxon>Saccharibacillus</taxon>
    </lineage>
</organism>
<proteinExistence type="predicted"/>
<dbReference type="Gene3D" id="3.30.1240.10">
    <property type="match status" value="1"/>
</dbReference>
<name>A0ABQ2L6E2_9BACL</name>
<dbReference type="NCBIfam" id="TIGR00099">
    <property type="entry name" value="Cof-subfamily"/>
    <property type="match status" value="1"/>
</dbReference>
<dbReference type="InterPro" id="IPR000150">
    <property type="entry name" value="Cof"/>
</dbReference>
<dbReference type="NCBIfam" id="TIGR01484">
    <property type="entry name" value="HAD-SF-IIB"/>
    <property type="match status" value="1"/>
</dbReference>
<dbReference type="PANTHER" id="PTHR10000">
    <property type="entry name" value="PHOSPHOSERINE PHOSPHATASE"/>
    <property type="match status" value="1"/>
</dbReference>
<dbReference type="Gene3D" id="3.40.50.1000">
    <property type="entry name" value="HAD superfamily/HAD-like"/>
    <property type="match status" value="1"/>
</dbReference>
<dbReference type="EMBL" id="BMLN01000006">
    <property type="protein sequence ID" value="GGO02323.1"/>
    <property type="molecule type" value="Genomic_DNA"/>
</dbReference>
<protein>
    <recommendedName>
        <fullName evidence="3">Hydrolase</fullName>
    </recommendedName>
</protein>
<reference evidence="2" key="1">
    <citation type="journal article" date="2019" name="Int. J. Syst. Evol. Microbiol.">
        <title>The Global Catalogue of Microorganisms (GCM) 10K type strain sequencing project: providing services to taxonomists for standard genome sequencing and annotation.</title>
        <authorList>
            <consortium name="The Broad Institute Genomics Platform"/>
            <consortium name="The Broad Institute Genome Sequencing Center for Infectious Disease"/>
            <person name="Wu L."/>
            <person name="Ma J."/>
        </authorList>
    </citation>
    <scope>NUCLEOTIDE SEQUENCE [LARGE SCALE GENOMIC DNA]</scope>
    <source>
        <strain evidence="2">CGMCC 1.6964</strain>
    </source>
</reference>
<dbReference type="PANTHER" id="PTHR10000:SF25">
    <property type="entry name" value="PHOSPHATASE YKRA-RELATED"/>
    <property type="match status" value="1"/>
</dbReference>
<keyword evidence="2" id="KW-1185">Reference proteome</keyword>
<dbReference type="InterPro" id="IPR023214">
    <property type="entry name" value="HAD_sf"/>
</dbReference>